<evidence type="ECO:0000313" key="1">
    <source>
        <dbReference type="EMBL" id="PPK82246.1"/>
    </source>
</evidence>
<dbReference type="Proteomes" id="UP000237749">
    <property type="component" value="Unassembled WGS sequence"/>
</dbReference>
<reference evidence="1 2" key="1">
    <citation type="submission" date="2018-02" db="EMBL/GenBank/DDBJ databases">
        <title>Genomic Encyclopedia of Archaeal and Bacterial Type Strains, Phase II (KMG-II): from individual species to whole genera.</title>
        <authorList>
            <person name="Goeker M."/>
        </authorList>
    </citation>
    <scope>NUCLEOTIDE SEQUENCE [LARGE SCALE GENOMIC DNA]</scope>
    <source>
        <strain evidence="1 2">DSM 3808</strain>
    </source>
</reference>
<dbReference type="EMBL" id="PTJA01000003">
    <property type="protein sequence ID" value="PPK82246.1"/>
    <property type="molecule type" value="Genomic_DNA"/>
</dbReference>
<comment type="caution">
    <text evidence="1">The sequence shown here is derived from an EMBL/GenBank/DDBJ whole genome shotgun (WGS) entry which is preliminary data.</text>
</comment>
<sequence length="61" mass="7057">MHFSDGTYYSAVRDGWVTSFQVIGRNPDGTFDIRWLEGSISSARKVEMVEWVDAYESLHKK</sequence>
<dbReference type="AlphaFoldDB" id="A0A2S6HWC5"/>
<name>A0A2S6HWC5_9FIRM</name>
<keyword evidence="2" id="KW-1185">Reference proteome</keyword>
<proteinExistence type="predicted"/>
<accession>A0A2S6HWC5</accession>
<organism evidence="1 2">
    <name type="scientific">Lacrimispora xylanisolvens</name>
    <dbReference type="NCBI Taxonomy" id="384636"/>
    <lineage>
        <taxon>Bacteria</taxon>
        <taxon>Bacillati</taxon>
        <taxon>Bacillota</taxon>
        <taxon>Clostridia</taxon>
        <taxon>Lachnospirales</taxon>
        <taxon>Lachnospiraceae</taxon>
        <taxon>Lacrimispora</taxon>
    </lineage>
</organism>
<evidence type="ECO:0000313" key="2">
    <source>
        <dbReference type="Proteomes" id="UP000237749"/>
    </source>
</evidence>
<dbReference type="RefSeq" id="WP_104436288.1">
    <property type="nucleotide sequence ID" value="NZ_PTJA01000003.1"/>
</dbReference>
<gene>
    <name evidence="1" type="ORF">BXY41_103462</name>
</gene>
<protein>
    <submittedName>
        <fullName evidence="1">Uncharacterized protein</fullName>
    </submittedName>
</protein>